<comment type="caution">
    <text evidence="1">The sequence shown here is derived from an EMBL/GenBank/DDBJ whole genome shotgun (WGS) entry which is preliminary data.</text>
</comment>
<evidence type="ECO:0000313" key="2">
    <source>
        <dbReference type="Proteomes" id="UP001150603"/>
    </source>
</evidence>
<protein>
    <submittedName>
        <fullName evidence="1">Ubiquitin-specific protease ubp15</fullName>
        <ecNumber evidence="1">3.4.19.12</ecNumber>
    </submittedName>
</protein>
<organism evidence="1 2">
    <name type="scientific">Linderina macrospora</name>
    <dbReference type="NCBI Taxonomy" id="4868"/>
    <lineage>
        <taxon>Eukaryota</taxon>
        <taxon>Fungi</taxon>
        <taxon>Fungi incertae sedis</taxon>
        <taxon>Zoopagomycota</taxon>
        <taxon>Kickxellomycotina</taxon>
        <taxon>Kickxellomycetes</taxon>
        <taxon>Kickxellales</taxon>
        <taxon>Kickxellaceae</taxon>
        <taxon>Linderina</taxon>
    </lineage>
</organism>
<keyword evidence="1" id="KW-0645">Protease</keyword>
<name>A0ACC1J2Q6_9FUNG</name>
<feature type="non-terminal residue" evidence="1">
    <location>
        <position position="493"/>
    </location>
</feature>
<dbReference type="Proteomes" id="UP001150603">
    <property type="component" value="Unassembled WGS sequence"/>
</dbReference>
<dbReference type="EMBL" id="JANBPW010004275">
    <property type="protein sequence ID" value="KAJ1935376.1"/>
    <property type="molecule type" value="Genomic_DNA"/>
</dbReference>
<reference evidence="1" key="1">
    <citation type="submission" date="2022-07" db="EMBL/GenBank/DDBJ databases">
        <title>Phylogenomic reconstructions and comparative analyses of Kickxellomycotina fungi.</title>
        <authorList>
            <person name="Reynolds N.K."/>
            <person name="Stajich J.E."/>
            <person name="Barry K."/>
            <person name="Grigoriev I.V."/>
            <person name="Crous P."/>
            <person name="Smith M.E."/>
        </authorList>
    </citation>
    <scope>NUCLEOTIDE SEQUENCE</scope>
    <source>
        <strain evidence="1">NRRL 5244</strain>
    </source>
</reference>
<accession>A0ACC1J2Q6</accession>
<sequence length="493" mass="53381">MRTPDSPPGFLTELPPTGMCLLHAKFYDPATARVTGVGHLYVQNNERVGDITPRLCALAGLPADTPLRMFEEIKPTLIDPMNTGVTFSSAEIQTGDIICFQVDDPSADACALPDIAHFFEDVQHRVRVRFVPKPAPQDADDFTAADTNGSSSEDGADAATVVLTLSTKTPYSTVAERVAADLGARDPNKLRFHKVSPVSQVRVPVEPTPTSTLSDMLPPSYYSQPNAVVEGLREFVVMYERLEVTLEKLGSMRSVRVTYIGRRMKEEHVLEVLVPKGSLSQALVEATYDKVEAALRAADKVNPPKPFQLTFFEVAAHRIVRQLDGSESIDQFATRPITSEIIAMHADAAAADPAAADPAARATMDTDDAAPAAPATVEVFHFTRDLARTHSVPFLFTLIPGESWTDTWARLSAKLSLGEKELKNMGVLYGPPGCQDLAACRWLQGVRGPADAAMSPASTGQHTPDSTPPPQPQPLPQQPEEVDDSLCLYDVAT</sequence>
<proteinExistence type="predicted"/>
<keyword evidence="1" id="KW-0378">Hydrolase</keyword>
<keyword evidence="2" id="KW-1185">Reference proteome</keyword>
<evidence type="ECO:0000313" key="1">
    <source>
        <dbReference type="EMBL" id="KAJ1935376.1"/>
    </source>
</evidence>
<dbReference type="EC" id="3.4.19.12" evidence="1"/>
<gene>
    <name evidence="1" type="primary">UBP15_8</name>
    <name evidence="1" type="ORF">FBU59_005404</name>
</gene>